<dbReference type="Gene3D" id="3.30.70.120">
    <property type="match status" value="1"/>
</dbReference>
<dbReference type="InterPro" id="IPR004323">
    <property type="entry name" value="Ion_tolerance_CutA"/>
</dbReference>
<accession>A0A5J4KJI0</accession>
<organism evidence="2 3">
    <name type="scientific">Dictyobacter vulcani</name>
    <dbReference type="NCBI Taxonomy" id="2607529"/>
    <lineage>
        <taxon>Bacteria</taxon>
        <taxon>Bacillati</taxon>
        <taxon>Chloroflexota</taxon>
        <taxon>Ktedonobacteria</taxon>
        <taxon>Ktedonobacterales</taxon>
        <taxon>Dictyobacteraceae</taxon>
        <taxon>Dictyobacter</taxon>
    </lineage>
</organism>
<evidence type="ECO:0000256" key="1">
    <source>
        <dbReference type="ARBA" id="ARBA00010169"/>
    </source>
</evidence>
<gene>
    <name evidence="2" type="ORF">KDW_20450</name>
</gene>
<protein>
    <submittedName>
        <fullName evidence="2">Divalent-cation tolerance protein CutA</fullName>
    </submittedName>
</protein>
<sequence length="132" mass="14753">METRAADKTARKRFIQAGARKDLIMDRECIEVHTTIDTREGAQKIAESLVGSHLAACVQVSGPITSTYWWKGQIETAQEWTCTAKTRKDLYSAVEQAIRVAHSYEEPEIVAHLIVAGSKGYLDWILTETTAE</sequence>
<proteinExistence type="inferred from homology"/>
<dbReference type="AlphaFoldDB" id="A0A5J4KJI0"/>
<reference evidence="2 3" key="1">
    <citation type="submission" date="2019-10" db="EMBL/GenBank/DDBJ databases">
        <title>Dictyobacter vulcani sp. nov., within the class Ktedonobacteria, isolated from soil of volcanic Mt. Zao.</title>
        <authorList>
            <person name="Zheng Y."/>
            <person name="Wang C.M."/>
            <person name="Sakai Y."/>
            <person name="Abe K."/>
            <person name="Yokota A."/>
            <person name="Yabe S."/>
        </authorList>
    </citation>
    <scope>NUCLEOTIDE SEQUENCE [LARGE SCALE GENOMIC DNA]</scope>
    <source>
        <strain evidence="2 3">W12</strain>
    </source>
</reference>
<dbReference type="Proteomes" id="UP000326912">
    <property type="component" value="Unassembled WGS sequence"/>
</dbReference>
<dbReference type="PANTHER" id="PTHR23419:SF8">
    <property type="entry name" value="FI09726P"/>
    <property type="match status" value="1"/>
</dbReference>
<dbReference type="InterPro" id="IPR015867">
    <property type="entry name" value="N-reg_PII/ATP_PRibTrfase_C"/>
</dbReference>
<dbReference type="Pfam" id="PF03091">
    <property type="entry name" value="CutA1"/>
    <property type="match status" value="1"/>
</dbReference>
<comment type="caution">
    <text evidence="2">The sequence shown here is derived from an EMBL/GenBank/DDBJ whole genome shotgun (WGS) entry which is preliminary data.</text>
</comment>
<comment type="similarity">
    <text evidence="1">Belongs to the CutA family.</text>
</comment>
<dbReference type="GO" id="GO:0010038">
    <property type="term" value="P:response to metal ion"/>
    <property type="evidence" value="ECO:0007669"/>
    <property type="project" value="InterPro"/>
</dbReference>
<evidence type="ECO:0000313" key="2">
    <source>
        <dbReference type="EMBL" id="GER87883.1"/>
    </source>
</evidence>
<dbReference type="GO" id="GO:0005507">
    <property type="term" value="F:copper ion binding"/>
    <property type="evidence" value="ECO:0007669"/>
    <property type="project" value="TreeGrafter"/>
</dbReference>
<dbReference type="InterPro" id="IPR011322">
    <property type="entry name" value="N-reg_PII-like_a/b"/>
</dbReference>
<keyword evidence="3" id="KW-1185">Reference proteome</keyword>
<dbReference type="SUPFAM" id="SSF54913">
    <property type="entry name" value="GlnB-like"/>
    <property type="match status" value="1"/>
</dbReference>
<name>A0A5J4KJI0_9CHLR</name>
<dbReference type="PANTHER" id="PTHR23419">
    <property type="entry name" value="DIVALENT CATION TOLERANCE CUTA-RELATED"/>
    <property type="match status" value="1"/>
</dbReference>
<evidence type="ECO:0000313" key="3">
    <source>
        <dbReference type="Proteomes" id="UP000326912"/>
    </source>
</evidence>
<dbReference type="RefSeq" id="WP_198925239.1">
    <property type="nucleotide sequence ID" value="NZ_BKZW01000001.1"/>
</dbReference>
<dbReference type="EMBL" id="BKZW01000001">
    <property type="protein sequence ID" value="GER87883.1"/>
    <property type="molecule type" value="Genomic_DNA"/>
</dbReference>